<keyword evidence="1" id="KW-1133">Transmembrane helix</keyword>
<organism evidence="2 3">
    <name type="scientific">Granulimonas faecalis</name>
    <dbReference type="NCBI Taxonomy" id="2894155"/>
    <lineage>
        <taxon>Bacteria</taxon>
        <taxon>Bacillati</taxon>
        <taxon>Actinomycetota</taxon>
        <taxon>Coriobacteriia</taxon>
        <taxon>Coriobacteriales</taxon>
        <taxon>Kribbibacteriaceae</taxon>
        <taxon>Granulimonas</taxon>
    </lineage>
</organism>
<dbReference type="Proteomes" id="UP001055025">
    <property type="component" value="Unassembled WGS sequence"/>
</dbReference>
<dbReference type="RefSeq" id="WP_135978433.1">
    <property type="nucleotide sequence ID" value="NZ_BQKC01000001.1"/>
</dbReference>
<protein>
    <recommendedName>
        <fullName evidence="4">DUF2798 domain-containing protein</fullName>
    </recommendedName>
</protein>
<evidence type="ECO:0008006" key="4">
    <source>
        <dbReference type="Google" id="ProtNLM"/>
    </source>
</evidence>
<evidence type="ECO:0000313" key="3">
    <source>
        <dbReference type="Proteomes" id="UP001055025"/>
    </source>
</evidence>
<name>A0AAV5B8C8_9ACTN</name>
<sequence length="122" mass="12497">MVHGALPADAFARAAPAYGVGWVAAMAVCLVVGDPIVALVASKLVSRLSGDRSRSAAMALTNILVTATVMSLYGVVVGGADDVLGAWVPTLPAIWAFAFCPNLFIVGTVATWVTLRVARAKA</sequence>
<dbReference type="EMBL" id="BQKC01000001">
    <property type="protein sequence ID" value="GJM56025.1"/>
    <property type="molecule type" value="Genomic_DNA"/>
</dbReference>
<feature type="transmembrane region" description="Helical" evidence="1">
    <location>
        <begin position="92"/>
        <end position="115"/>
    </location>
</feature>
<evidence type="ECO:0000256" key="1">
    <source>
        <dbReference type="SAM" id="Phobius"/>
    </source>
</evidence>
<keyword evidence="1" id="KW-0812">Transmembrane</keyword>
<accession>A0AAV5B8C8</accession>
<gene>
    <name evidence="2" type="ORF">ATOP_16800</name>
</gene>
<feature type="transmembrane region" description="Helical" evidence="1">
    <location>
        <begin position="20"/>
        <end position="45"/>
    </location>
</feature>
<comment type="caution">
    <text evidence="2">The sequence shown here is derived from an EMBL/GenBank/DDBJ whole genome shotgun (WGS) entry which is preliminary data.</text>
</comment>
<reference evidence="2" key="1">
    <citation type="journal article" date="2022" name="Int. J. Syst. Evol. Microbiol.">
        <title>Granulimonas faecalis gen. nov., sp. nov., and Leptogranulimonas caecicola gen. nov., sp. nov., novel lactate-producing Atopobiaceae bacteria isolated from mouse intestines, and an emended description of the family Atopobiaceae.</title>
        <authorList>
            <person name="Morinaga K."/>
            <person name="Kusada H."/>
            <person name="Sakamoto S."/>
            <person name="Murakami T."/>
            <person name="Toyoda A."/>
            <person name="Mori H."/>
            <person name="Meng X.Y."/>
            <person name="Takashino M."/>
            <person name="Murotomi K."/>
            <person name="Tamaki H."/>
        </authorList>
    </citation>
    <scope>NUCLEOTIDE SEQUENCE</scope>
    <source>
        <strain evidence="2">OPF53</strain>
    </source>
</reference>
<proteinExistence type="predicted"/>
<feature type="transmembrane region" description="Helical" evidence="1">
    <location>
        <begin position="57"/>
        <end position="80"/>
    </location>
</feature>
<keyword evidence="1" id="KW-0472">Membrane</keyword>
<dbReference type="AlphaFoldDB" id="A0AAV5B8C8"/>
<evidence type="ECO:0000313" key="2">
    <source>
        <dbReference type="EMBL" id="GJM56025.1"/>
    </source>
</evidence>
<keyword evidence="3" id="KW-1185">Reference proteome</keyword>